<dbReference type="HOGENOM" id="CLU_011310_5_0_1"/>
<reference evidence="3" key="2">
    <citation type="submission" date="2025-08" db="UniProtKB">
        <authorList>
            <consortium name="Ensembl"/>
        </authorList>
    </citation>
    <scope>IDENTIFICATION</scope>
</reference>
<keyword evidence="4" id="KW-1185">Reference proteome</keyword>
<accession>H3C625</accession>
<comment type="similarity">
    <text evidence="1">Belongs to the ACDP family.</text>
</comment>
<dbReference type="OMA" id="FEICTNP"/>
<organism evidence="3 4">
    <name type="scientific">Tetraodon nigroviridis</name>
    <name type="common">Spotted green pufferfish</name>
    <name type="synonym">Chelonodon nigroviridis</name>
    <dbReference type="NCBI Taxonomy" id="99883"/>
    <lineage>
        <taxon>Eukaryota</taxon>
        <taxon>Metazoa</taxon>
        <taxon>Chordata</taxon>
        <taxon>Craniata</taxon>
        <taxon>Vertebrata</taxon>
        <taxon>Euteleostomi</taxon>
        <taxon>Actinopterygii</taxon>
        <taxon>Neopterygii</taxon>
        <taxon>Teleostei</taxon>
        <taxon>Neoteleostei</taxon>
        <taxon>Acanthomorphata</taxon>
        <taxon>Eupercaria</taxon>
        <taxon>Tetraodontiformes</taxon>
        <taxon>Tetradontoidea</taxon>
        <taxon>Tetraodontidae</taxon>
        <taxon>Tetraodon</taxon>
    </lineage>
</organism>
<dbReference type="InterPro" id="IPR018490">
    <property type="entry name" value="cNMP-bd_dom_sf"/>
</dbReference>
<reference evidence="4" key="1">
    <citation type="journal article" date="2004" name="Nature">
        <title>Genome duplication in the teleost fish Tetraodon nigroviridis reveals the early vertebrate proto-karyotype.</title>
        <authorList>
            <person name="Jaillon O."/>
            <person name="Aury J.-M."/>
            <person name="Brunet F."/>
            <person name="Petit J.-L."/>
            <person name="Stange-Thomann N."/>
            <person name="Mauceli E."/>
            <person name="Bouneau L."/>
            <person name="Fischer C."/>
            <person name="Ozouf-Costaz C."/>
            <person name="Bernot A."/>
            <person name="Nicaud S."/>
            <person name="Jaffe D."/>
            <person name="Fisher S."/>
            <person name="Lutfalla G."/>
            <person name="Dossat C."/>
            <person name="Segurens B."/>
            <person name="Dasilva C."/>
            <person name="Salanoubat M."/>
            <person name="Levy M."/>
            <person name="Boudet N."/>
            <person name="Castellano S."/>
            <person name="Anthouard V."/>
            <person name="Jubin C."/>
            <person name="Castelli V."/>
            <person name="Katinka M."/>
            <person name="Vacherie B."/>
            <person name="Biemont C."/>
            <person name="Skalli Z."/>
            <person name="Cattolico L."/>
            <person name="Poulain J."/>
            <person name="De Berardinis V."/>
            <person name="Cruaud C."/>
            <person name="Duprat S."/>
            <person name="Brottier P."/>
            <person name="Coutanceau J.-P."/>
            <person name="Gouzy J."/>
            <person name="Parra G."/>
            <person name="Lardier G."/>
            <person name="Chapple C."/>
            <person name="McKernan K.J."/>
            <person name="McEwan P."/>
            <person name="Bosak S."/>
            <person name="Kellis M."/>
            <person name="Volff J.-N."/>
            <person name="Guigo R."/>
            <person name="Zody M.C."/>
            <person name="Mesirov J."/>
            <person name="Lindblad-Toh K."/>
            <person name="Birren B."/>
            <person name="Nusbaum C."/>
            <person name="Kahn D."/>
            <person name="Robinson-Rechavi M."/>
            <person name="Laudet V."/>
            <person name="Schachter V."/>
            <person name="Quetier F."/>
            <person name="Saurin W."/>
            <person name="Scarpelli C."/>
            <person name="Wincker P."/>
            <person name="Lander E.S."/>
            <person name="Weissenbach J."/>
            <person name="Roest Crollius H."/>
        </authorList>
    </citation>
    <scope>NUCLEOTIDE SEQUENCE [LARGE SCALE GENOMIC DNA]</scope>
</reference>
<dbReference type="InterPro" id="IPR000595">
    <property type="entry name" value="cNMP-bd_dom"/>
</dbReference>
<dbReference type="GO" id="GO:0015095">
    <property type="term" value="F:magnesium ion transmembrane transporter activity"/>
    <property type="evidence" value="ECO:0007669"/>
    <property type="project" value="TreeGrafter"/>
</dbReference>
<dbReference type="InParanoid" id="H3C625"/>
<dbReference type="STRING" id="99883.ENSTNIP00000003695"/>
<dbReference type="Gene3D" id="2.60.120.10">
    <property type="entry name" value="Jelly Rolls"/>
    <property type="match status" value="1"/>
</dbReference>
<sequence length="252" mass="28075">MKVKISPQLLLATLRFLATEVEVFAPPHISEKILLRLLKHPNVIQELIYNEKNRNAGSHYLFNRNKTVDYFILILQGKVEVEAGKEGIKFEAGPFSFYGMLALTASSVPRSLLHMVSRSESLAGSPAENKSSPWPFDLNLSDTLNRTHRADAISQTLGSNNNQLNSFLQGYVPDYSVRACSDLQFIKITRQQYHNAVMASQMDKSSQSTDSEVTKNELTELHDAVETSVLLTSQNCVGLSRSNHSAHNEGPI</sequence>
<dbReference type="PANTHER" id="PTHR12064:SF22">
    <property type="entry name" value="METAL TRANSPORTER CNNM2"/>
    <property type="match status" value="1"/>
</dbReference>
<reference evidence="3" key="3">
    <citation type="submission" date="2025-09" db="UniProtKB">
        <authorList>
            <consortium name="Ensembl"/>
        </authorList>
    </citation>
    <scope>IDENTIFICATION</scope>
</reference>
<comment type="function">
    <text evidence="1">Metal transporter.</text>
</comment>
<comment type="subcellular location">
    <subcellularLocation>
        <location evidence="1">Cell membrane</location>
        <topology evidence="1">Multi-pass membrane protein</topology>
    </subcellularLocation>
</comment>
<evidence type="ECO:0000256" key="1">
    <source>
        <dbReference type="RuleBase" id="RU369091"/>
    </source>
</evidence>
<evidence type="ECO:0000313" key="3">
    <source>
        <dbReference type="Ensembl" id="ENSTNIP00000003695.1"/>
    </source>
</evidence>
<dbReference type="Proteomes" id="UP000007303">
    <property type="component" value="Unassembled WGS sequence"/>
</dbReference>
<evidence type="ECO:0000259" key="2">
    <source>
        <dbReference type="PROSITE" id="PS50042"/>
    </source>
</evidence>
<proteinExistence type="inferred from homology"/>
<dbReference type="PANTHER" id="PTHR12064">
    <property type="entry name" value="METAL TRANSPORTER CNNM"/>
    <property type="match status" value="1"/>
</dbReference>
<dbReference type="GeneTree" id="ENSGT00940000159034"/>
<feature type="domain" description="Cyclic nucleotide-binding" evidence="2">
    <location>
        <begin position="42"/>
        <end position="111"/>
    </location>
</feature>
<dbReference type="Pfam" id="PF25562">
    <property type="entry name" value="CNBH_CNNM2_C"/>
    <property type="match status" value="1"/>
</dbReference>
<name>H3C625_TETNG</name>
<dbReference type="AlphaFoldDB" id="H3C625"/>
<dbReference type="PROSITE" id="PS50042">
    <property type="entry name" value="CNMP_BINDING_3"/>
    <property type="match status" value="1"/>
</dbReference>
<dbReference type="InterPro" id="IPR014710">
    <property type="entry name" value="RmlC-like_jellyroll"/>
</dbReference>
<dbReference type="InterPro" id="IPR045095">
    <property type="entry name" value="ACDP"/>
</dbReference>
<dbReference type="GO" id="GO:0010960">
    <property type="term" value="P:magnesium ion homeostasis"/>
    <property type="evidence" value="ECO:0007669"/>
    <property type="project" value="InterPro"/>
</dbReference>
<dbReference type="SUPFAM" id="SSF51206">
    <property type="entry name" value="cAMP-binding domain-like"/>
    <property type="match status" value="1"/>
</dbReference>
<protein>
    <recommendedName>
        <fullName evidence="1">Metal transporter</fullName>
    </recommendedName>
</protein>
<dbReference type="Ensembl" id="ENSTNIT00000000242.1">
    <property type="protein sequence ID" value="ENSTNIP00000003695.1"/>
    <property type="gene ID" value="ENSTNIG00000001542.1"/>
</dbReference>
<dbReference type="GO" id="GO:0005886">
    <property type="term" value="C:plasma membrane"/>
    <property type="evidence" value="ECO:0007669"/>
    <property type="project" value="UniProtKB-SubCell"/>
</dbReference>
<evidence type="ECO:0000313" key="4">
    <source>
        <dbReference type="Proteomes" id="UP000007303"/>
    </source>
</evidence>